<dbReference type="SUPFAM" id="SSF55331">
    <property type="entry name" value="Tautomerase/MIF"/>
    <property type="match status" value="1"/>
</dbReference>
<dbReference type="Gene3D" id="3.30.429.10">
    <property type="entry name" value="Macrophage Migration Inhibitory Factor"/>
    <property type="match status" value="1"/>
</dbReference>
<evidence type="ECO:0008006" key="2">
    <source>
        <dbReference type="Google" id="ProtNLM"/>
    </source>
</evidence>
<dbReference type="InterPro" id="IPR004220">
    <property type="entry name" value="5-COMe_2-OHmuconate_Isoase"/>
</dbReference>
<dbReference type="EMBL" id="UINC01015914">
    <property type="protein sequence ID" value="SVA66659.1"/>
    <property type="molecule type" value="Genomic_DNA"/>
</dbReference>
<reference evidence="1" key="1">
    <citation type="submission" date="2018-05" db="EMBL/GenBank/DDBJ databases">
        <authorList>
            <person name="Lanie J.A."/>
            <person name="Ng W.-L."/>
            <person name="Kazmierczak K.M."/>
            <person name="Andrzejewski T.M."/>
            <person name="Davidsen T.M."/>
            <person name="Wayne K.J."/>
            <person name="Tettelin H."/>
            <person name="Glass J.I."/>
            <person name="Rusch D."/>
            <person name="Podicherti R."/>
            <person name="Tsui H.-C.T."/>
            <person name="Winkler M.E."/>
        </authorList>
    </citation>
    <scope>NUCLEOTIDE SEQUENCE</scope>
</reference>
<proteinExistence type="predicted"/>
<dbReference type="PANTHER" id="PTHR37950:SF1">
    <property type="entry name" value="4-HYDROXYPHENYLACETATE CATABOLISM PROTEIN"/>
    <property type="match status" value="1"/>
</dbReference>
<name>A0A381XPH6_9ZZZZ</name>
<dbReference type="PANTHER" id="PTHR37950">
    <property type="entry name" value="4-HYDROXYPHENYLACETATE CATABOLISM PROTEIN"/>
    <property type="match status" value="1"/>
</dbReference>
<organism evidence="1">
    <name type="scientific">marine metagenome</name>
    <dbReference type="NCBI Taxonomy" id="408172"/>
    <lineage>
        <taxon>unclassified sequences</taxon>
        <taxon>metagenomes</taxon>
        <taxon>ecological metagenomes</taxon>
    </lineage>
</organism>
<dbReference type="InterPro" id="IPR014347">
    <property type="entry name" value="Tautomerase/MIF_sf"/>
</dbReference>
<dbReference type="GO" id="GO:0008704">
    <property type="term" value="F:5-carboxymethyl-2-hydroxymuconate delta-isomerase activity"/>
    <property type="evidence" value="ECO:0007669"/>
    <property type="project" value="InterPro"/>
</dbReference>
<dbReference type="Pfam" id="PF02962">
    <property type="entry name" value="CHMI"/>
    <property type="match status" value="1"/>
</dbReference>
<dbReference type="AlphaFoldDB" id="A0A381XPH6"/>
<protein>
    <recommendedName>
        <fullName evidence="2">5-carboxymethyl-2-hydroxymuconate isomerase</fullName>
    </recommendedName>
</protein>
<gene>
    <name evidence="1" type="ORF">METZ01_LOCUS119513</name>
</gene>
<evidence type="ECO:0000313" key="1">
    <source>
        <dbReference type="EMBL" id="SVA66659.1"/>
    </source>
</evidence>
<dbReference type="CDD" id="cd00580">
    <property type="entry name" value="CHMI"/>
    <property type="match status" value="1"/>
</dbReference>
<sequence>MPHLIIEYSSNLSTKLDVQTLVDRVHTAALETGMFKLGAVRTRATARDIYRIADGHPDNGFVHLVLRIAQGRENQAKRRAGEAIFDAVCEELQPLFETTPLGISFEIQEIEQTLSFKKNNLHEIVRRRTEQTKESS</sequence>
<accession>A0A381XPH6</accession>